<sequence length="83" mass="9430">MIDDIKSKNAENMALITMVLDEVLGIYQTKGSTRLYEVERLERALVPALYMLDERVQDINELVDKALEAEVSEKKENDNGQAT</sequence>
<name>A0ABZ2SFF7_9LACT</name>
<evidence type="ECO:0000313" key="1">
    <source>
        <dbReference type="EMBL" id="WYC67492.1"/>
    </source>
</evidence>
<dbReference type="Proteomes" id="UP001456368">
    <property type="component" value="Chromosome"/>
</dbReference>
<gene>
    <name evidence="1" type="ORF">VNN45_01040</name>
</gene>
<dbReference type="RefSeq" id="WP_252170185.1">
    <property type="nucleotide sequence ID" value="NZ_CP141697.1"/>
</dbReference>
<reference evidence="1 2" key="1">
    <citation type="submission" date="2023-12" db="EMBL/GenBank/DDBJ databases">
        <title>Redefining Piscine Lactococcosis.</title>
        <authorList>
            <person name="Heckman T.I."/>
            <person name="Yazdi Z."/>
            <person name="Older C.E."/>
            <person name="Griffin M.J."/>
            <person name="Waldbieser G.C."/>
            <person name="Chow A.M."/>
            <person name="Medina Silva I."/>
            <person name="Anenson K.M."/>
            <person name="Garcia J.C."/>
            <person name="LaFrentz B.R."/>
            <person name="Slavic D."/>
            <person name="Toohey-Kurth K.L."/>
            <person name="Yant P."/>
            <person name="Fritz H.M."/>
            <person name="Henderson E."/>
            <person name="McDowall R."/>
            <person name="Cai H."/>
            <person name="Adikson M."/>
            <person name="Soto E."/>
        </authorList>
    </citation>
    <scope>NUCLEOTIDE SEQUENCE [LARGE SCALE GENOMIC DNA]</scope>
    <source>
        <strain evidence="1 2">R21-91A</strain>
    </source>
</reference>
<organism evidence="1 2">
    <name type="scientific">Lactococcus petauri</name>
    <dbReference type="NCBI Taxonomy" id="1940789"/>
    <lineage>
        <taxon>Bacteria</taxon>
        <taxon>Bacillati</taxon>
        <taxon>Bacillota</taxon>
        <taxon>Bacilli</taxon>
        <taxon>Lactobacillales</taxon>
        <taxon>Streptococcaceae</taxon>
        <taxon>Lactococcus</taxon>
    </lineage>
</organism>
<keyword evidence="2" id="KW-1185">Reference proteome</keyword>
<evidence type="ECO:0008006" key="3">
    <source>
        <dbReference type="Google" id="ProtNLM"/>
    </source>
</evidence>
<evidence type="ECO:0000313" key="2">
    <source>
        <dbReference type="Proteomes" id="UP001456368"/>
    </source>
</evidence>
<accession>A0ABZ2SFF7</accession>
<proteinExistence type="predicted"/>
<dbReference type="EMBL" id="CP141698">
    <property type="protein sequence ID" value="WYC67492.1"/>
    <property type="molecule type" value="Genomic_DNA"/>
</dbReference>
<protein>
    <recommendedName>
        <fullName evidence="3">Phage protein</fullName>
    </recommendedName>
</protein>